<sequence length="462" mass="47641">MNRALNAFVLGAASMLALASAAPAMAQDLAITNATVATGDGSEPIEGATVVVRGGKVVAAGRGVAVPAGIEALDGTGSWVTPGIFATVTTLGLWDVGAVSESNDTRASNSPFSAALDVSTAINPSSQHILVHRAAGVTRAATMMPPSASIFGGQGAIIDLGADANAVTRQRAFQFVDLGEGGARRAGGSRVSAHALFRNALREATRLGEDARIPGRSSNRGNVDLGDDVPLDPRLSGSPTDREGDVLLTRFDAAALVPVVRGEQKLYVGVERASDIRSVIALKRDFPRLDLVLVGASEGWLVASDIAAAGVPVIADGLDDLPQNFEELASTQSNVGRMVKAGVRVAINASAMENPRNLGQYAGNLVALTRVPGADGLSWGQAFAAISSVPATISGMGSRAGILAPGALGDVVIWDGDPLEVGSAPVKVFIDGVEQPLESHQSRLRDRYRDLDTSDQPKGYDW</sequence>
<feature type="domain" description="Amidohydrolase 3" evidence="3">
    <location>
        <begin position="334"/>
        <end position="432"/>
    </location>
</feature>
<gene>
    <name evidence="4" type="ORF">K3181_07820</name>
</gene>
<evidence type="ECO:0000256" key="2">
    <source>
        <dbReference type="SAM" id="SignalP"/>
    </source>
</evidence>
<reference evidence="4 5" key="1">
    <citation type="submission" date="2021-08" db="EMBL/GenBank/DDBJ databases">
        <title>Comparative Genomics Analysis of the Genus Qipengyuania Reveals Extensive Genetic Diversity and Metabolic Versatility, Including the Description of Fifteen Novel Species.</title>
        <authorList>
            <person name="Liu Y."/>
        </authorList>
    </citation>
    <scope>NUCLEOTIDE SEQUENCE [LARGE SCALE GENOMIC DNA]</scope>
    <source>
        <strain evidence="4 5">YG27</strain>
    </source>
</reference>
<dbReference type="InterPro" id="IPR011059">
    <property type="entry name" value="Metal-dep_hydrolase_composite"/>
</dbReference>
<dbReference type="PANTHER" id="PTHR11647">
    <property type="entry name" value="HYDRANTOINASE/DIHYDROPYRIMIDINASE FAMILY MEMBER"/>
    <property type="match status" value="1"/>
</dbReference>
<keyword evidence="2" id="KW-0732">Signal</keyword>
<protein>
    <submittedName>
        <fullName evidence="4">Amidohydrolase family protein</fullName>
    </submittedName>
</protein>
<proteinExistence type="predicted"/>
<name>A0ABS7JUK4_9SPHN</name>
<dbReference type="SUPFAM" id="SSF51338">
    <property type="entry name" value="Composite domain of metallo-dependent hydrolases"/>
    <property type="match status" value="1"/>
</dbReference>
<feature type="chain" id="PRO_5045050320" evidence="2">
    <location>
        <begin position="27"/>
        <end position="462"/>
    </location>
</feature>
<dbReference type="RefSeq" id="WP_221602436.1">
    <property type="nucleotide sequence ID" value="NZ_JAIGNU010000001.1"/>
</dbReference>
<comment type="caution">
    <text evidence="4">The sequence shown here is derived from an EMBL/GenBank/DDBJ whole genome shotgun (WGS) entry which is preliminary data.</text>
</comment>
<feature type="region of interest" description="Disordered" evidence="1">
    <location>
        <begin position="208"/>
        <end position="242"/>
    </location>
</feature>
<accession>A0ABS7JUK4</accession>
<feature type="compositionally biased region" description="Basic and acidic residues" evidence="1">
    <location>
        <begin position="440"/>
        <end position="452"/>
    </location>
</feature>
<evidence type="ECO:0000259" key="3">
    <source>
        <dbReference type="Pfam" id="PF07969"/>
    </source>
</evidence>
<keyword evidence="5" id="KW-1185">Reference proteome</keyword>
<feature type="signal peptide" evidence="2">
    <location>
        <begin position="1"/>
        <end position="26"/>
    </location>
</feature>
<evidence type="ECO:0000256" key="1">
    <source>
        <dbReference type="SAM" id="MobiDB-lite"/>
    </source>
</evidence>
<dbReference type="InterPro" id="IPR013108">
    <property type="entry name" value="Amidohydro_3"/>
</dbReference>
<dbReference type="Proteomes" id="UP000782554">
    <property type="component" value="Unassembled WGS sequence"/>
</dbReference>
<dbReference type="PANTHER" id="PTHR11647:SF1">
    <property type="entry name" value="COLLAPSIN RESPONSE MEDIATOR PROTEIN"/>
    <property type="match status" value="1"/>
</dbReference>
<dbReference type="Pfam" id="PF07969">
    <property type="entry name" value="Amidohydro_3"/>
    <property type="match status" value="1"/>
</dbReference>
<dbReference type="Gene3D" id="3.20.20.140">
    <property type="entry name" value="Metal-dependent hydrolases"/>
    <property type="match status" value="1"/>
</dbReference>
<evidence type="ECO:0000313" key="5">
    <source>
        <dbReference type="Proteomes" id="UP000782554"/>
    </source>
</evidence>
<organism evidence="4 5">
    <name type="scientific">Qipengyuania mesophila</name>
    <dbReference type="NCBI Taxonomy" id="2867246"/>
    <lineage>
        <taxon>Bacteria</taxon>
        <taxon>Pseudomonadati</taxon>
        <taxon>Pseudomonadota</taxon>
        <taxon>Alphaproteobacteria</taxon>
        <taxon>Sphingomonadales</taxon>
        <taxon>Erythrobacteraceae</taxon>
        <taxon>Qipengyuania</taxon>
    </lineage>
</organism>
<dbReference type="Gene3D" id="2.30.40.10">
    <property type="entry name" value="Urease, subunit C, domain 1"/>
    <property type="match status" value="1"/>
</dbReference>
<evidence type="ECO:0000313" key="4">
    <source>
        <dbReference type="EMBL" id="MBX7501346.1"/>
    </source>
</evidence>
<dbReference type="InterPro" id="IPR050378">
    <property type="entry name" value="Metallo-dep_Hydrolases_sf"/>
</dbReference>
<feature type="region of interest" description="Disordered" evidence="1">
    <location>
        <begin position="437"/>
        <end position="462"/>
    </location>
</feature>
<dbReference type="EMBL" id="JAIGNU010000001">
    <property type="protein sequence ID" value="MBX7501346.1"/>
    <property type="molecule type" value="Genomic_DNA"/>
</dbReference>